<dbReference type="PANTHER" id="PTHR45953">
    <property type="entry name" value="IDURONATE 2-SULFATASE"/>
    <property type="match status" value="1"/>
</dbReference>
<comment type="caution">
    <text evidence="4">The sequence shown here is derived from an EMBL/GenBank/DDBJ whole genome shotgun (WGS) entry which is preliminary data.</text>
</comment>
<dbReference type="Proteomes" id="UP000282311">
    <property type="component" value="Unassembled WGS sequence"/>
</dbReference>
<dbReference type="Gene3D" id="3.40.720.10">
    <property type="entry name" value="Alkaline Phosphatase, subunit A"/>
    <property type="match status" value="1"/>
</dbReference>
<name>A0A3B0C839_9BACL</name>
<dbReference type="InterPro" id="IPR017850">
    <property type="entry name" value="Alkaline_phosphatase_core_sf"/>
</dbReference>
<keyword evidence="2 4" id="KW-0378">Hydrolase</keyword>
<dbReference type="Pfam" id="PF00884">
    <property type="entry name" value="Sulfatase"/>
    <property type="match status" value="1"/>
</dbReference>
<dbReference type="EMBL" id="RBAH01000017">
    <property type="protein sequence ID" value="RKN79086.1"/>
    <property type="molecule type" value="Genomic_DNA"/>
</dbReference>
<evidence type="ECO:0000313" key="4">
    <source>
        <dbReference type="EMBL" id="RKN79086.1"/>
    </source>
</evidence>
<feature type="domain" description="Sulfatase N-terminal" evidence="3">
    <location>
        <begin position="4"/>
        <end position="358"/>
    </location>
</feature>
<dbReference type="InterPro" id="IPR000917">
    <property type="entry name" value="Sulfatase_N"/>
</dbReference>
<sequence>MKRPNIVLIMTDQHRFDALGCYGNSVIETPNLDSFAREGTVFTSAYSCTPSCVPARTSLISGMDPWHTGVLGTGKGQGKMGGNFKHTLPGELSNSGYYTLGIGKMNFSPQRSLNGFHHTSLDEMGRVESPDFVSDYAEWFERNKTGDYGSVDHGIDWNSWISRPFHAPEFLHPVNWTANETIRLLAKRDPTVPFFLKVSFTRPHSPYDPVPYYFDMYREKPLPKPLIGDWAGMHDQPDDAHSPNAWRGKRSDEEIRRARAGYYGLVSQIDQQIGRLFAYLRQIGAWENTVILFTSDHGDMLGDHNLWRKTYAYEGSAHIPFIVRLPKTMRHTYALPRFVDKPVCLQDVMPTLLEAAGISVPDTVDGKSVLPLLRGEDAGWREFVHGEHSWCYSEEQEMQFLTNGRWKYIWFPRLGTEQLFHLAADPGECRDLSADAAYVGQLAAWRERLVRVLEPRNCGFTEGGQLVCQAGKPPLVSPYYKLRTDSSDE</sequence>
<gene>
    <name evidence="4" type="ORF">D7M11_21905</name>
</gene>
<keyword evidence="1" id="KW-0479">Metal-binding</keyword>
<dbReference type="GO" id="GO:0005737">
    <property type="term" value="C:cytoplasm"/>
    <property type="evidence" value="ECO:0007669"/>
    <property type="project" value="TreeGrafter"/>
</dbReference>
<dbReference type="NCBIfam" id="NF010322">
    <property type="entry name" value="PRK13759.1"/>
    <property type="match status" value="1"/>
</dbReference>
<reference evidence="4 5" key="1">
    <citation type="journal article" date="2007" name="Int. J. Syst. Evol. Microbiol.">
        <title>Paenibacillus ginsengarvi sp. nov., isolated from soil from ginseng cultivation.</title>
        <authorList>
            <person name="Yoon M.H."/>
            <person name="Ten L.N."/>
            <person name="Im W.T."/>
        </authorList>
    </citation>
    <scope>NUCLEOTIDE SEQUENCE [LARGE SCALE GENOMIC DNA]</scope>
    <source>
        <strain evidence="4 5">KCTC 13059</strain>
    </source>
</reference>
<keyword evidence="5" id="KW-1185">Reference proteome</keyword>
<organism evidence="4 5">
    <name type="scientific">Paenibacillus ginsengarvi</name>
    <dbReference type="NCBI Taxonomy" id="400777"/>
    <lineage>
        <taxon>Bacteria</taxon>
        <taxon>Bacillati</taxon>
        <taxon>Bacillota</taxon>
        <taxon>Bacilli</taxon>
        <taxon>Bacillales</taxon>
        <taxon>Paenibacillaceae</taxon>
        <taxon>Paenibacillus</taxon>
    </lineage>
</organism>
<proteinExistence type="predicted"/>
<accession>A0A3B0C839</accession>
<dbReference type="OrthoDB" id="9762324at2"/>
<evidence type="ECO:0000313" key="5">
    <source>
        <dbReference type="Proteomes" id="UP000282311"/>
    </source>
</evidence>
<protein>
    <submittedName>
        <fullName evidence="4">Arylsulfatase</fullName>
        <ecNumber evidence="4">3.1.6.1</ecNumber>
    </submittedName>
</protein>
<dbReference type="SUPFAM" id="SSF53649">
    <property type="entry name" value="Alkaline phosphatase-like"/>
    <property type="match status" value="1"/>
</dbReference>
<evidence type="ECO:0000259" key="3">
    <source>
        <dbReference type="Pfam" id="PF00884"/>
    </source>
</evidence>
<dbReference type="EC" id="3.1.6.1" evidence="4"/>
<dbReference type="GO" id="GO:0046872">
    <property type="term" value="F:metal ion binding"/>
    <property type="evidence" value="ECO:0007669"/>
    <property type="project" value="UniProtKB-KW"/>
</dbReference>
<dbReference type="PANTHER" id="PTHR45953:SF1">
    <property type="entry name" value="IDURONATE 2-SULFATASE"/>
    <property type="match status" value="1"/>
</dbReference>
<dbReference type="RefSeq" id="WP_120749455.1">
    <property type="nucleotide sequence ID" value="NZ_RBAH01000017.1"/>
</dbReference>
<dbReference type="GO" id="GO:0004065">
    <property type="term" value="F:arylsulfatase activity"/>
    <property type="evidence" value="ECO:0007669"/>
    <property type="project" value="UniProtKB-EC"/>
</dbReference>
<evidence type="ECO:0000256" key="2">
    <source>
        <dbReference type="ARBA" id="ARBA00022801"/>
    </source>
</evidence>
<dbReference type="AlphaFoldDB" id="A0A3B0C839"/>
<evidence type="ECO:0000256" key="1">
    <source>
        <dbReference type="ARBA" id="ARBA00022723"/>
    </source>
</evidence>